<evidence type="ECO:0000259" key="8">
    <source>
        <dbReference type="PROSITE" id="PS50928"/>
    </source>
</evidence>
<reference evidence="9 10" key="1">
    <citation type="submission" date="2024-03" db="EMBL/GenBank/DDBJ databases">
        <title>Actinomycetospora sp. OC33-EN07, a novel actinomycete isolated from wild orchid (Aerides multiflora).</title>
        <authorList>
            <person name="Suriyachadkun C."/>
        </authorList>
    </citation>
    <scope>NUCLEOTIDE SEQUENCE [LARGE SCALE GENOMIC DNA]</scope>
    <source>
        <strain evidence="9 10">OC33-EN07</strain>
    </source>
</reference>
<dbReference type="InterPro" id="IPR035906">
    <property type="entry name" value="MetI-like_sf"/>
</dbReference>
<gene>
    <name evidence="9" type="ORF">WCD58_28825</name>
</gene>
<evidence type="ECO:0000313" key="10">
    <source>
        <dbReference type="Proteomes" id="UP001369736"/>
    </source>
</evidence>
<evidence type="ECO:0000256" key="7">
    <source>
        <dbReference type="RuleBase" id="RU363032"/>
    </source>
</evidence>
<keyword evidence="6 7" id="KW-0472">Membrane</keyword>
<keyword evidence="4 7" id="KW-0812">Transmembrane</keyword>
<protein>
    <submittedName>
        <fullName evidence="9">ABC transporter permease</fullName>
    </submittedName>
</protein>
<feature type="domain" description="ABC transmembrane type-1" evidence="8">
    <location>
        <begin position="58"/>
        <end position="248"/>
    </location>
</feature>
<dbReference type="InterPro" id="IPR050366">
    <property type="entry name" value="BP-dependent_transpt_permease"/>
</dbReference>
<dbReference type="Proteomes" id="UP001369736">
    <property type="component" value="Unassembled WGS sequence"/>
</dbReference>
<dbReference type="EMBL" id="JBBEGM010000016">
    <property type="protein sequence ID" value="MEJ2865196.1"/>
    <property type="molecule type" value="Genomic_DNA"/>
</dbReference>
<accession>A0ABU8MDD9</accession>
<name>A0ABU8MDD9_9PSEU</name>
<feature type="transmembrane region" description="Helical" evidence="7">
    <location>
        <begin position="97"/>
        <end position="116"/>
    </location>
</feature>
<dbReference type="Gene3D" id="1.10.3720.10">
    <property type="entry name" value="MetI-like"/>
    <property type="match status" value="1"/>
</dbReference>
<dbReference type="InterPro" id="IPR000515">
    <property type="entry name" value="MetI-like"/>
</dbReference>
<comment type="caution">
    <text evidence="9">The sequence shown here is derived from an EMBL/GenBank/DDBJ whole genome shotgun (WGS) entry which is preliminary data.</text>
</comment>
<dbReference type="SUPFAM" id="SSF161098">
    <property type="entry name" value="MetI-like"/>
    <property type="match status" value="1"/>
</dbReference>
<feature type="transmembrane region" description="Helical" evidence="7">
    <location>
        <begin position="122"/>
        <end position="139"/>
    </location>
</feature>
<evidence type="ECO:0000256" key="6">
    <source>
        <dbReference type="ARBA" id="ARBA00023136"/>
    </source>
</evidence>
<evidence type="ECO:0000256" key="3">
    <source>
        <dbReference type="ARBA" id="ARBA00022475"/>
    </source>
</evidence>
<feature type="transmembrane region" description="Helical" evidence="7">
    <location>
        <begin position="172"/>
        <end position="205"/>
    </location>
</feature>
<evidence type="ECO:0000313" key="9">
    <source>
        <dbReference type="EMBL" id="MEJ2865196.1"/>
    </source>
</evidence>
<feature type="transmembrane region" description="Helical" evidence="7">
    <location>
        <begin position="225"/>
        <end position="249"/>
    </location>
</feature>
<organism evidence="9 10">
    <name type="scientific">Actinomycetospora flava</name>
    <dbReference type="NCBI Taxonomy" id="3129232"/>
    <lineage>
        <taxon>Bacteria</taxon>
        <taxon>Bacillati</taxon>
        <taxon>Actinomycetota</taxon>
        <taxon>Actinomycetes</taxon>
        <taxon>Pseudonocardiales</taxon>
        <taxon>Pseudonocardiaceae</taxon>
        <taxon>Actinomycetospora</taxon>
    </lineage>
</organism>
<evidence type="ECO:0000256" key="4">
    <source>
        <dbReference type="ARBA" id="ARBA00022692"/>
    </source>
</evidence>
<dbReference type="PANTHER" id="PTHR43386">
    <property type="entry name" value="OLIGOPEPTIDE TRANSPORT SYSTEM PERMEASE PROTEIN APPC"/>
    <property type="match status" value="1"/>
</dbReference>
<keyword evidence="10" id="KW-1185">Reference proteome</keyword>
<keyword evidence="3" id="KW-1003">Cell membrane</keyword>
<comment type="subcellular location">
    <subcellularLocation>
        <location evidence="1 7">Cell membrane</location>
        <topology evidence="1 7">Multi-pass membrane protein</topology>
    </subcellularLocation>
</comment>
<evidence type="ECO:0000256" key="2">
    <source>
        <dbReference type="ARBA" id="ARBA00022448"/>
    </source>
</evidence>
<dbReference type="PROSITE" id="PS50928">
    <property type="entry name" value="ABC_TM1"/>
    <property type="match status" value="1"/>
</dbReference>
<keyword evidence="5 7" id="KW-1133">Transmembrane helix</keyword>
<dbReference type="RefSeq" id="WP_337706569.1">
    <property type="nucleotide sequence ID" value="NZ_JBBEGM010000016.1"/>
</dbReference>
<comment type="similarity">
    <text evidence="7">Belongs to the binding-protein-dependent transport system permease family.</text>
</comment>
<feature type="transmembrane region" description="Helical" evidence="7">
    <location>
        <begin position="60"/>
        <end position="85"/>
    </location>
</feature>
<keyword evidence="2 7" id="KW-0813">Transport</keyword>
<evidence type="ECO:0000256" key="5">
    <source>
        <dbReference type="ARBA" id="ARBA00022989"/>
    </source>
</evidence>
<proteinExistence type="inferred from homology"/>
<sequence length="258" mass="26282">MRRAVLAGAAVLLVVVAVIEWPAEAVDFADRLAPPSAAHLLGTDQLGRDVLARVLGGVRYSLGLGLLALAVAVSVGTASGLASGWWPRHPLARGTQALVDVLVALPALLVGLVVAAVLGSGLVPALLAIVVTGWAPFARQAHRLTVAVRGEEWVLAATALGAGPRRLLRHHVLPAVASPLLASIAARFAGTVLTLAGLSFLGLGIQPPTPEWGAMLAEGRTYVFVAPWLVVAPAAALVASTLALGCIAARPGVLTDRS</sequence>
<dbReference type="Pfam" id="PF00528">
    <property type="entry name" value="BPD_transp_1"/>
    <property type="match status" value="1"/>
</dbReference>
<dbReference type="CDD" id="cd06261">
    <property type="entry name" value="TM_PBP2"/>
    <property type="match status" value="1"/>
</dbReference>
<dbReference type="PANTHER" id="PTHR43386:SF1">
    <property type="entry name" value="D,D-DIPEPTIDE TRANSPORT SYSTEM PERMEASE PROTEIN DDPC-RELATED"/>
    <property type="match status" value="1"/>
</dbReference>
<evidence type="ECO:0000256" key="1">
    <source>
        <dbReference type="ARBA" id="ARBA00004651"/>
    </source>
</evidence>